<keyword evidence="2" id="KW-0472">Membrane</keyword>
<evidence type="ECO:0000256" key="2">
    <source>
        <dbReference type="SAM" id="Phobius"/>
    </source>
</evidence>
<dbReference type="GO" id="GO:0016798">
    <property type="term" value="F:hydrolase activity, acting on glycosyl bonds"/>
    <property type="evidence" value="ECO:0007669"/>
    <property type="project" value="UniProtKB-KW"/>
</dbReference>
<keyword evidence="5" id="KW-1185">Reference proteome</keyword>
<sequence length="388" mass="39923">MTIHPPGSPTDSLPDPPHHPSRHSPGTRRRTVRRLVVCLLVVGLIPAGISYGRALTYPGNASFLARTVDWVRASGGGPLVNLVENVVYRLRTPSTAPPAPASLPAAPAVPSASAPAPLAPLAGARTLPGEGLWQAGPPVSGHPSGLYTTFVRPDPGYPSVVAGVARFDQNLVAAHLVPGTKEPSGLGWPEGGQVPPALRPNLVATFNSGWKMADAQGGFLADGRTSDALRTGAASLVIDTGGRVTIGEWGRDVGPGPGVAAVRQNLALVIDGGRPVPGLDVNADNRFGSAKNQLQYTWRSGVGTDAAGNLVYVGGDQLTLRTLADALSAAGAVTAMELDIHGGMVDLFSYAHPAGGPPAGTLLLPTMPGPADRYLVPDQRDFFAITAR</sequence>
<dbReference type="EMBL" id="BAAAQK010000012">
    <property type="protein sequence ID" value="GAA1854712.1"/>
    <property type="molecule type" value="Genomic_DNA"/>
</dbReference>
<dbReference type="Proteomes" id="UP001500449">
    <property type="component" value="Unassembled WGS sequence"/>
</dbReference>
<comment type="caution">
    <text evidence="4">The sequence shown here is derived from an EMBL/GenBank/DDBJ whole genome shotgun (WGS) entry which is preliminary data.</text>
</comment>
<protein>
    <submittedName>
        <fullName evidence="4">Phosphodiester glycosidase family protein</fullName>
    </submittedName>
</protein>
<evidence type="ECO:0000313" key="5">
    <source>
        <dbReference type="Proteomes" id="UP001500449"/>
    </source>
</evidence>
<evidence type="ECO:0000313" key="4">
    <source>
        <dbReference type="EMBL" id="GAA1854712.1"/>
    </source>
</evidence>
<evidence type="ECO:0000259" key="3">
    <source>
        <dbReference type="Pfam" id="PF09992"/>
    </source>
</evidence>
<accession>A0ABN2N8P1</accession>
<feature type="region of interest" description="Disordered" evidence="1">
    <location>
        <begin position="1"/>
        <end position="29"/>
    </location>
</feature>
<keyword evidence="2" id="KW-1133">Transmembrane helix</keyword>
<dbReference type="Pfam" id="PF09992">
    <property type="entry name" value="NAGPA"/>
    <property type="match status" value="1"/>
</dbReference>
<proteinExistence type="predicted"/>
<feature type="transmembrane region" description="Helical" evidence="2">
    <location>
        <begin position="32"/>
        <end position="52"/>
    </location>
</feature>
<organism evidence="4 5">
    <name type="scientific">Pseudonocardia ailaonensis</name>
    <dbReference type="NCBI Taxonomy" id="367279"/>
    <lineage>
        <taxon>Bacteria</taxon>
        <taxon>Bacillati</taxon>
        <taxon>Actinomycetota</taxon>
        <taxon>Actinomycetes</taxon>
        <taxon>Pseudonocardiales</taxon>
        <taxon>Pseudonocardiaceae</taxon>
        <taxon>Pseudonocardia</taxon>
    </lineage>
</organism>
<feature type="compositionally biased region" description="Basic residues" evidence="1">
    <location>
        <begin position="19"/>
        <end position="29"/>
    </location>
</feature>
<keyword evidence="4" id="KW-0378">Hydrolase</keyword>
<gene>
    <name evidence="4" type="ORF">GCM10009836_38480</name>
</gene>
<evidence type="ECO:0000256" key="1">
    <source>
        <dbReference type="SAM" id="MobiDB-lite"/>
    </source>
</evidence>
<reference evidence="4 5" key="1">
    <citation type="journal article" date="2019" name="Int. J. Syst. Evol. Microbiol.">
        <title>The Global Catalogue of Microorganisms (GCM) 10K type strain sequencing project: providing services to taxonomists for standard genome sequencing and annotation.</title>
        <authorList>
            <consortium name="The Broad Institute Genomics Platform"/>
            <consortium name="The Broad Institute Genome Sequencing Center for Infectious Disease"/>
            <person name="Wu L."/>
            <person name="Ma J."/>
        </authorList>
    </citation>
    <scope>NUCLEOTIDE SEQUENCE [LARGE SCALE GENOMIC DNA]</scope>
    <source>
        <strain evidence="4 5">JCM 16009</strain>
    </source>
</reference>
<feature type="domain" description="Phosphodiester glycosidase" evidence="3">
    <location>
        <begin position="215"/>
        <end position="339"/>
    </location>
</feature>
<keyword evidence="4" id="KW-0326">Glycosidase</keyword>
<name>A0ABN2N8P1_9PSEU</name>
<dbReference type="InterPro" id="IPR018711">
    <property type="entry name" value="NAGPA"/>
</dbReference>
<dbReference type="RefSeq" id="WP_344418617.1">
    <property type="nucleotide sequence ID" value="NZ_BAAAQK010000012.1"/>
</dbReference>
<keyword evidence="2" id="KW-0812">Transmembrane</keyword>